<evidence type="ECO:0000313" key="2">
    <source>
        <dbReference type="Proteomes" id="UP000596938"/>
    </source>
</evidence>
<dbReference type="RefSeq" id="WP_188808625.1">
    <property type="nucleotide sequence ID" value="NZ_BAAAWV010000001.1"/>
</dbReference>
<sequence>MQTLENGIKVPTNSDDYDLTNDLAEMGDTTNVIVLVSGQTQRDGLTKYSGLTVRRLDLAGCPTEVWDGAKWHRSPVIASTELVEDGFWDINGGLMRTVTDGFTQVTASFQMTRTGPDIPVTTGDSVIIIGAIPAGFRPPSNASFIAVVHSNTGSLYAQPQLILNSGGSIVARSTSGGPITLGTGYTVFVSISWTI</sequence>
<proteinExistence type="predicted"/>
<comment type="caution">
    <text evidence="1">The sequence shown here is derived from an EMBL/GenBank/DDBJ whole genome shotgun (WGS) entry which is preliminary data.</text>
</comment>
<dbReference type="EMBL" id="BMKU01000001">
    <property type="protein sequence ID" value="GGG83539.1"/>
    <property type="molecule type" value="Genomic_DNA"/>
</dbReference>
<protein>
    <submittedName>
        <fullName evidence="1">Uncharacterized protein</fullName>
    </submittedName>
</protein>
<gene>
    <name evidence="1" type="ORF">GCM10011577_01220</name>
</gene>
<name>A0ABQ1X950_9MICC</name>
<keyword evidence="2" id="KW-1185">Reference proteome</keyword>
<dbReference type="Proteomes" id="UP000596938">
    <property type="component" value="Unassembled WGS sequence"/>
</dbReference>
<accession>A0ABQ1X950</accession>
<reference evidence="2" key="1">
    <citation type="journal article" date="2019" name="Int. J. Syst. Evol. Microbiol.">
        <title>The Global Catalogue of Microorganisms (GCM) 10K type strain sequencing project: providing services to taxonomists for standard genome sequencing and annotation.</title>
        <authorList>
            <consortium name="The Broad Institute Genomics Platform"/>
            <consortium name="The Broad Institute Genome Sequencing Center for Infectious Disease"/>
            <person name="Wu L."/>
            <person name="Ma J."/>
        </authorList>
    </citation>
    <scope>NUCLEOTIDE SEQUENCE [LARGE SCALE GENOMIC DNA]</scope>
    <source>
        <strain evidence="2">CGMCC 1.1927</strain>
    </source>
</reference>
<organism evidence="1 2">
    <name type="scientific">Pseudarthrobacter polychromogenes</name>
    <dbReference type="NCBI Taxonomy" id="1676"/>
    <lineage>
        <taxon>Bacteria</taxon>
        <taxon>Bacillati</taxon>
        <taxon>Actinomycetota</taxon>
        <taxon>Actinomycetes</taxon>
        <taxon>Micrococcales</taxon>
        <taxon>Micrococcaceae</taxon>
        <taxon>Pseudarthrobacter</taxon>
    </lineage>
</organism>
<evidence type="ECO:0000313" key="1">
    <source>
        <dbReference type="EMBL" id="GGG83539.1"/>
    </source>
</evidence>